<reference evidence="2" key="1">
    <citation type="submission" date="2022-10" db="EMBL/GenBank/DDBJ databases">
        <authorList>
            <person name="Hyden B.L."/>
            <person name="Feng K."/>
            <person name="Yates T."/>
            <person name="Jawdy S."/>
            <person name="Smart L.B."/>
            <person name="Muchero W."/>
        </authorList>
    </citation>
    <scope>NUCLEOTIDE SEQUENCE</scope>
    <source>
        <tissue evidence="2">Shoot tip</tissue>
    </source>
</reference>
<dbReference type="InterPro" id="IPR036188">
    <property type="entry name" value="FAD/NAD-bd_sf"/>
</dbReference>
<dbReference type="Proteomes" id="UP001141253">
    <property type="component" value="Chromosome 8"/>
</dbReference>
<proteinExistence type="predicted"/>
<evidence type="ECO:0000256" key="1">
    <source>
        <dbReference type="SAM" id="SignalP"/>
    </source>
</evidence>
<dbReference type="Gene3D" id="3.50.50.60">
    <property type="entry name" value="FAD/NAD(P)-binding domain"/>
    <property type="match status" value="1"/>
</dbReference>
<keyword evidence="1" id="KW-0732">Signal</keyword>
<comment type="caution">
    <text evidence="2">The sequence shown here is derived from an EMBL/GenBank/DDBJ whole genome shotgun (WGS) entry which is preliminary data.</text>
</comment>
<name>A0ABQ9A668_9ROSI</name>
<keyword evidence="3" id="KW-1185">Reference proteome</keyword>
<organism evidence="2 3">
    <name type="scientific">Salix suchowensis</name>
    <dbReference type="NCBI Taxonomy" id="1278906"/>
    <lineage>
        <taxon>Eukaryota</taxon>
        <taxon>Viridiplantae</taxon>
        <taxon>Streptophyta</taxon>
        <taxon>Embryophyta</taxon>
        <taxon>Tracheophyta</taxon>
        <taxon>Spermatophyta</taxon>
        <taxon>Magnoliopsida</taxon>
        <taxon>eudicotyledons</taxon>
        <taxon>Gunneridae</taxon>
        <taxon>Pentapetalae</taxon>
        <taxon>rosids</taxon>
        <taxon>fabids</taxon>
        <taxon>Malpighiales</taxon>
        <taxon>Salicaceae</taxon>
        <taxon>Saliceae</taxon>
        <taxon>Salix</taxon>
    </lineage>
</organism>
<protein>
    <recommendedName>
        <fullName evidence="4">Glucose-methanol-choline oxidoreductase N-terminal domain-containing protein</fullName>
    </recommendedName>
</protein>
<evidence type="ECO:0008006" key="4">
    <source>
        <dbReference type="Google" id="ProtNLM"/>
    </source>
</evidence>
<sequence>MKKPVCLFLIHIVFLVPFFSLFSHARPIPQTGPDYLKFVLNATEFPPEDYYDYIVVGGGTTGCPIGSDIVSVV</sequence>
<evidence type="ECO:0000313" key="2">
    <source>
        <dbReference type="EMBL" id="KAJ6323264.1"/>
    </source>
</evidence>
<reference evidence="2" key="2">
    <citation type="journal article" date="2023" name="Int. J. Mol. Sci.">
        <title>De Novo Assembly and Annotation of 11 Diverse Shrub Willow (Salix) Genomes Reveals Novel Gene Organization in Sex-Linked Regions.</title>
        <authorList>
            <person name="Hyden B."/>
            <person name="Feng K."/>
            <person name="Yates T.B."/>
            <person name="Jawdy S."/>
            <person name="Cereghino C."/>
            <person name="Smart L.B."/>
            <person name="Muchero W."/>
        </authorList>
    </citation>
    <scope>NUCLEOTIDE SEQUENCE</scope>
    <source>
        <tissue evidence="2">Shoot tip</tissue>
    </source>
</reference>
<dbReference type="EMBL" id="JAPFFI010000023">
    <property type="protein sequence ID" value="KAJ6323264.1"/>
    <property type="molecule type" value="Genomic_DNA"/>
</dbReference>
<gene>
    <name evidence="2" type="ORF">OIU77_012985</name>
</gene>
<feature type="chain" id="PRO_5046694526" description="Glucose-methanol-choline oxidoreductase N-terminal domain-containing protein" evidence="1">
    <location>
        <begin position="26"/>
        <end position="73"/>
    </location>
</feature>
<feature type="signal peptide" evidence="1">
    <location>
        <begin position="1"/>
        <end position="25"/>
    </location>
</feature>
<evidence type="ECO:0000313" key="3">
    <source>
        <dbReference type="Proteomes" id="UP001141253"/>
    </source>
</evidence>
<accession>A0ABQ9A668</accession>